<reference evidence="4" key="1">
    <citation type="journal article" date="2019" name="Int. J. Syst. Evol. Microbiol.">
        <title>The Global Catalogue of Microorganisms (GCM) 10K type strain sequencing project: providing services to taxonomists for standard genome sequencing and annotation.</title>
        <authorList>
            <consortium name="The Broad Institute Genomics Platform"/>
            <consortium name="The Broad Institute Genome Sequencing Center for Infectious Disease"/>
            <person name="Wu L."/>
            <person name="Ma J."/>
        </authorList>
    </citation>
    <scope>NUCLEOTIDE SEQUENCE [LARGE SCALE GENOMIC DNA]</scope>
    <source>
        <strain evidence="4">KLKA75</strain>
    </source>
</reference>
<dbReference type="PANTHER" id="PTHR33744">
    <property type="entry name" value="CARBOHYDRATE DIACID REGULATOR"/>
    <property type="match status" value="1"/>
</dbReference>
<feature type="domain" description="RsbT co-antagonist protein RsbRD N-terminal" evidence="2">
    <location>
        <begin position="23"/>
        <end position="159"/>
    </location>
</feature>
<dbReference type="Proteomes" id="UP001595872">
    <property type="component" value="Unassembled WGS sequence"/>
</dbReference>
<dbReference type="RefSeq" id="WP_378265201.1">
    <property type="nucleotide sequence ID" value="NZ_JBHSIT010000020.1"/>
</dbReference>
<organism evidence="3 4">
    <name type="scientific">Actinomadura gamaensis</name>
    <dbReference type="NCBI Taxonomy" id="1763541"/>
    <lineage>
        <taxon>Bacteria</taxon>
        <taxon>Bacillati</taxon>
        <taxon>Actinomycetota</taxon>
        <taxon>Actinomycetes</taxon>
        <taxon>Streptosporangiales</taxon>
        <taxon>Thermomonosporaceae</taxon>
        <taxon>Actinomadura</taxon>
    </lineage>
</organism>
<evidence type="ECO:0000259" key="1">
    <source>
        <dbReference type="Pfam" id="PF13556"/>
    </source>
</evidence>
<evidence type="ECO:0000313" key="3">
    <source>
        <dbReference type="EMBL" id="MFC4913868.1"/>
    </source>
</evidence>
<dbReference type="EMBL" id="JBHSIT010000020">
    <property type="protein sequence ID" value="MFC4913868.1"/>
    <property type="molecule type" value="Genomic_DNA"/>
</dbReference>
<keyword evidence="4" id="KW-1185">Reference proteome</keyword>
<proteinExistence type="predicted"/>
<evidence type="ECO:0000259" key="2">
    <source>
        <dbReference type="Pfam" id="PF14361"/>
    </source>
</evidence>
<dbReference type="InterPro" id="IPR025736">
    <property type="entry name" value="PucR_C-HTH_dom"/>
</dbReference>
<name>A0ABV9UE86_9ACTN</name>
<dbReference type="Pfam" id="PF14361">
    <property type="entry name" value="RsbRD_N"/>
    <property type="match status" value="1"/>
</dbReference>
<feature type="domain" description="PucR C-terminal helix-turn-helix" evidence="1">
    <location>
        <begin position="311"/>
        <end position="358"/>
    </location>
</feature>
<dbReference type="Pfam" id="PF13556">
    <property type="entry name" value="HTH_30"/>
    <property type="match status" value="1"/>
</dbReference>
<sequence length="378" mass="40050">MSTGRSDQPDRYLLLLLDGAADPALLDATVRAARSRSAQVAELPEAEVRRHVRALIEGVLASLADGTGEPDPAALEAAGRLGSDRARQGVPVAALLDGFQAGREYLVRRLTGEGRRQGVPDGVLLDGLTAIDGVTTALVHRMVHAHRTAELEMAQTTRESHAQLLRRLLHGEPAPRPAPLDAGTAYHCVVSDVSDPSVASRLEGALTAAGPGLSALVDGRMVALVARLPDLPADGPLMVAAPPRRPDGVAPMYALARRALAAGTRAGLTGLRRLGDLALLTAADGEPDLGRLLADALLAALDPRDPFHRELAETALAYLDHGSRIEPAAAALHVHGNTVKYRLRRLRELTGRPLAAASVADTAHWWWALRTWLDVPAR</sequence>
<dbReference type="PANTHER" id="PTHR33744:SF1">
    <property type="entry name" value="DNA-BINDING TRANSCRIPTIONAL ACTIVATOR ADER"/>
    <property type="match status" value="1"/>
</dbReference>
<comment type="caution">
    <text evidence="3">The sequence shown here is derived from an EMBL/GenBank/DDBJ whole genome shotgun (WGS) entry which is preliminary data.</text>
</comment>
<dbReference type="InterPro" id="IPR042070">
    <property type="entry name" value="PucR_C-HTH_sf"/>
</dbReference>
<accession>A0ABV9UE86</accession>
<protein>
    <submittedName>
        <fullName evidence="3">Helix-turn-helix domain-containing protein</fullName>
    </submittedName>
</protein>
<dbReference type="InterPro" id="IPR051448">
    <property type="entry name" value="CdaR-like_regulators"/>
</dbReference>
<dbReference type="InterPro" id="IPR025751">
    <property type="entry name" value="RsbRD_N_dom"/>
</dbReference>
<gene>
    <name evidence="3" type="ORF">ACFPCY_41740</name>
</gene>
<evidence type="ECO:0000313" key="4">
    <source>
        <dbReference type="Proteomes" id="UP001595872"/>
    </source>
</evidence>
<dbReference type="Gene3D" id="1.10.10.2840">
    <property type="entry name" value="PucR C-terminal helix-turn-helix domain"/>
    <property type="match status" value="1"/>
</dbReference>